<accession>A0A3A9K6V0</accession>
<evidence type="ECO:0000256" key="5">
    <source>
        <dbReference type="ARBA" id="ARBA00022989"/>
    </source>
</evidence>
<keyword evidence="4 7" id="KW-0812">Transmembrane</keyword>
<gene>
    <name evidence="9" type="ORF">CR203_11705</name>
</gene>
<proteinExistence type="inferred from homology"/>
<evidence type="ECO:0000313" key="9">
    <source>
        <dbReference type="EMBL" id="RKL67168.1"/>
    </source>
</evidence>
<feature type="transmembrane region" description="Helical" evidence="7">
    <location>
        <begin position="246"/>
        <end position="267"/>
    </location>
</feature>
<dbReference type="Proteomes" id="UP000281498">
    <property type="component" value="Unassembled WGS sequence"/>
</dbReference>
<dbReference type="SUPFAM" id="SSF161098">
    <property type="entry name" value="MetI-like"/>
    <property type="match status" value="1"/>
</dbReference>
<protein>
    <submittedName>
        <fullName evidence="9">ABC transporter permease</fullName>
    </submittedName>
</protein>
<dbReference type="EMBL" id="PDOE01000004">
    <property type="protein sequence ID" value="RKL67168.1"/>
    <property type="molecule type" value="Genomic_DNA"/>
</dbReference>
<keyword evidence="2 7" id="KW-0813">Transport</keyword>
<dbReference type="GO" id="GO:0055085">
    <property type="term" value="P:transmembrane transport"/>
    <property type="evidence" value="ECO:0007669"/>
    <property type="project" value="InterPro"/>
</dbReference>
<feature type="domain" description="ABC transmembrane type-1" evidence="8">
    <location>
        <begin position="76"/>
        <end position="267"/>
    </location>
</feature>
<comment type="similarity">
    <text evidence="7">Belongs to the binding-protein-dependent transport system permease family.</text>
</comment>
<evidence type="ECO:0000313" key="10">
    <source>
        <dbReference type="Proteomes" id="UP000281498"/>
    </source>
</evidence>
<dbReference type="GO" id="GO:0005886">
    <property type="term" value="C:plasma membrane"/>
    <property type="evidence" value="ECO:0007669"/>
    <property type="project" value="UniProtKB-SubCell"/>
</dbReference>
<reference evidence="9 10" key="1">
    <citation type="submission" date="2017-10" db="EMBL/GenBank/DDBJ databases">
        <title>Bacillus sp. nov., a halophilic bacterium isolated from a Keqin Lake.</title>
        <authorList>
            <person name="Wang H."/>
        </authorList>
    </citation>
    <scope>NUCLEOTIDE SEQUENCE [LARGE SCALE GENOMIC DNA]</scope>
    <source>
        <strain evidence="9 10">KCTC 13187</strain>
    </source>
</reference>
<feature type="transmembrane region" description="Helical" evidence="7">
    <location>
        <begin position="12"/>
        <end position="34"/>
    </location>
</feature>
<dbReference type="Gene3D" id="1.10.3720.10">
    <property type="entry name" value="MetI-like"/>
    <property type="match status" value="1"/>
</dbReference>
<dbReference type="AlphaFoldDB" id="A0A3A9K6V0"/>
<evidence type="ECO:0000256" key="2">
    <source>
        <dbReference type="ARBA" id="ARBA00022448"/>
    </source>
</evidence>
<evidence type="ECO:0000256" key="6">
    <source>
        <dbReference type="ARBA" id="ARBA00023136"/>
    </source>
</evidence>
<keyword evidence="3" id="KW-1003">Cell membrane</keyword>
<evidence type="ECO:0000256" key="7">
    <source>
        <dbReference type="RuleBase" id="RU363032"/>
    </source>
</evidence>
<evidence type="ECO:0000259" key="8">
    <source>
        <dbReference type="PROSITE" id="PS50928"/>
    </source>
</evidence>
<dbReference type="CDD" id="cd06261">
    <property type="entry name" value="TM_PBP2"/>
    <property type="match status" value="1"/>
</dbReference>
<keyword evidence="6 7" id="KW-0472">Membrane</keyword>
<dbReference type="PROSITE" id="PS50928">
    <property type="entry name" value="ABC_TM1"/>
    <property type="match status" value="1"/>
</dbReference>
<evidence type="ECO:0000256" key="4">
    <source>
        <dbReference type="ARBA" id="ARBA00022692"/>
    </source>
</evidence>
<keyword evidence="5 7" id="KW-1133">Transmembrane helix</keyword>
<keyword evidence="10" id="KW-1185">Reference proteome</keyword>
<name>A0A3A9K6V0_9BACI</name>
<comment type="caution">
    <text evidence="9">The sequence shown here is derived from an EMBL/GenBank/DDBJ whole genome shotgun (WGS) entry which is preliminary data.</text>
</comment>
<dbReference type="Pfam" id="PF00528">
    <property type="entry name" value="BPD_transp_1"/>
    <property type="match status" value="1"/>
</dbReference>
<sequence>MEYKTKKKIKKITQHLVLGTFTLIMLYPLVWMLGSSFKESSEVFVDAHAIFPESWKFSNYVEGWEGFAGITFTTFYKNTFIIVIISTVGSIFSSALIAYGFARIPFRGKKLWFVIMMLTMMLPFEMTMIPQYIMFNWFGWIDTYLPLILPTFFGIPFFIFLIMQFIRTIPKELDQAARIDGCNTFSIFTRIILPLVVPALMTSAIFSFYWRWDDFMAPLIYLQTPEKYPVSLALKLFSDPEAVTNWGAMFAMTSLSLLPIIVIFFIFQRYIVEGISTSGLKG</sequence>
<dbReference type="OrthoDB" id="9794684at2"/>
<dbReference type="InterPro" id="IPR035906">
    <property type="entry name" value="MetI-like_sf"/>
</dbReference>
<feature type="transmembrane region" description="Helical" evidence="7">
    <location>
        <begin position="80"/>
        <end position="99"/>
    </location>
</feature>
<feature type="transmembrane region" description="Helical" evidence="7">
    <location>
        <begin position="111"/>
        <end position="133"/>
    </location>
</feature>
<dbReference type="PANTHER" id="PTHR43744:SF6">
    <property type="entry name" value="ABC TRANSPORTER PERMEASE PROTEIN YESQ-RELATED"/>
    <property type="match status" value="1"/>
</dbReference>
<dbReference type="PANTHER" id="PTHR43744">
    <property type="entry name" value="ABC TRANSPORTER PERMEASE PROTEIN MG189-RELATED-RELATED"/>
    <property type="match status" value="1"/>
</dbReference>
<feature type="transmembrane region" description="Helical" evidence="7">
    <location>
        <begin position="145"/>
        <end position="166"/>
    </location>
</feature>
<feature type="transmembrane region" description="Helical" evidence="7">
    <location>
        <begin position="187"/>
        <end position="210"/>
    </location>
</feature>
<dbReference type="RefSeq" id="WP_110937345.1">
    <property type="nucleotide sequence ID" value="NZ_KZ614146.1"/>
</dbReference>
<evidence type="ECO:0000256" key="1">
    <source>
        <dbReference type="ARBA" id="ARBA00004651"/>
    </source>
</evidence>
<comment type="subcellular location">
    <subcellularLocation>
        <location evidence="1 7">Cell membrane</location>
        <topology evidence="1 7">Multi-pass membrane protein</topology>
    </subcellularLocation>
</comment>
<organism evidence="9 10">
    <name type="scientific">Salipaludibacillus neizhouensis</name>
    <dbReference type="NCBI Taxonomy" id="885475"/>
    <lineage>
        <taxon>Bacteria</taxon>
        <taxon>Bacillati</taxon>
        <taxon>Bacillota</taxon>
        <taxon>Bacilli</taxon>
        <taxon>Bacillales</taxon>
        <taxon>Bacillaceae</taxon>
    </lineage>
</organism>
<dbReference type="InterPro" id="IPR000515">
    <property type="entry name" value="MetI-like"/>
</dbReference>
<evidence type="ECO:0000256" key="3">
    <source>
        <dbReference type="ARBA" id="ARBA00022475"/>
    </source>
</evidence>